<accession>A0A5J4YVX2</accession>
<evidence type="ECO:0000256" key="1">
    <source>
        <dbReference type="SAM" id="MobiDB-lite"/>
    </source>
</evidence>
<protein>
    <recommendedName>
        <fullName evidence="2">PH domain-containing protein</fullName>
    </recommendedName>
</protein>
<feature type="region of interest" description="Disordered" evidence="1">
    <location>
        <begin position="24"/>
        <end position="47"/>
    </location>
</feature>
<dbReference type="EMBL" id="VRMN01000003">
    <property type="protein sequence ID" value="KAA8495651.1"/>
    <property type="molecule type" value="Genomic_DNA"/>
</dbReference>
<dbReference type="SUPFAM" id="SSF50729">
    <property type="entry name" value="PH domain-like"/>
    <property type="match status" value="1"/>
</dbReference>
<dbReference type="InterPro" id="IPR001849">
    <property type="entry name" value="PH_domain"/>
</dbReference>
<dbReference type="OrthoDB" id="4772at2759"/>
<dbReference type="PROSITE" id="PS50003">
    <property type="entry name" value="PH_DOMAIN"/>
    <property type="match status" value="1"/>
</dbReference>
<dbReference type="InterPro" id="IPR011993">
    <property type="entry name" value="PH-like_dom_sf"/>
</dbReference>
<dbReference type="Gene3D" id="2.30.29.30">
    <property type="entry name" value="Pleckstrin-homology domain (PH domain)/Phosphotyrosine-binding domain (PTB)"/>
    <property type="match status" value="1"/>
</dbReference>
<keyword evidence="4" id="KW-1185">Reference proteome</keyword>
<dbReference type="AlphaFoldDB" id="A0A5J4YVX2"/>
<proteinExistence type="predicted"/>
<evidence type="ECO:0000313" key="3">
    <source>
        <dbReference type="EMBL" id="KAA8495651.1"/>
    </source>
</evidence>
<feature type="domain" description="PH" evidence="2">
    <location>
        <begin position="120"/>
        <end position="228"/>
    </location>
</feature>
<organism evidence="3 4">
    <name type="scientific">Porphyridium purpureum</name>
    <name type="common">Red alga</name>
    <name type="synonym">Porphyridium cruentum</name>
    <dbReference type="NCBI Taxonomy" id="35688"/>
    <lineage>
        <taxon>Eukaryota</taxon>
        <taxon>Rhodophyta</taxon>
        <taxon>Bangiophyceae</taxon>
        <taxon>Porphyridiales</taxon>
        <taxon>Porphyridiaceae</taxon>
        <taxon>Porphyridium</taxon>
    </lineage>
</organism>
<gene>
    <name evidence="3" type="ORF">FVE85_1806</name>
</gene>
<name>A0A5J4YVX2_PORPP</name>
<evidence type="ECO:0000259" key="2">
    <source>
        <dbReference type="PROSITE" id="PS50003"/>
    </source>
</evidence>
<sequence length="228" mass="25796">METEFDLTMAEQMLAELQESIGGANDWQDKENNTPHLTPAKDAPTKGAPAFADLEPSAESMEFKPLFQGDREHAKDHMAESHDIPVRFTQQPGAEQAMRDIAHCSGVIAAKVNSGEELQNTCGRGDLFIRQKFFTTMWKKRFATVVDHAYFGPVLFLFKYDKKNHIVAKTSQMIVLQESDSKLADDVRGSDGVYRCQFTLKTGKRKYVFSTSDALGREYWIELLRSYA</sequence>
<evidence type="ECO:0000313" key="4">
    <source>
        <dbReference type="Proteomes" id="UP000324585"/>
    </source>
</evidence>
<dbReference type="CDD" id="cd00821">
    <property type="entry name" value="PH"/>
    <property type="match status" value="1"/>
</dbReference>
<dbReference type="Proteomes" id="UP000324585">
    <property type="component" value="Unassembled WGS sequence"/>
</dbReference>
<reference evidence="4" key="1">
    <citation type="journal article" date="2019" name="Nat. Commun.">
        <title>Expansion of phycobilisome linker gene families in mesophilic red algae.</title>
        <authorList>
            <person name="Lee J."/>
            <person name="Kim D."/>
            <person name="Bhattacharya D."/>
            <person name="Yoon H.S."/>
        </authorList>
    </citation>
    <scope>NUCLEOTIDE SEQUENCE [LARGE SCALE GENOMIC DNA]</scope>
    <source>
        <strain evidence="4">CCMP 1328</strain>
    </source>
</reference>
<comment type="caution">
    <text evidence="3">The sequence shown here is derived from an EMBL/GenBank/DDBJ whole genome shotgun (WGS) entry which is preliminary data.</text>
</comment>